<dbReference type="GO" id="GO:0005737">
    <property type="term" value="C:cytoplasm"/>
    <property type="evidence" value="ECO:0007669"/>
    <property type="project" value="TreeGrafter"/>
</dbReference>
<sequence>MVTIHPTPVYAIKTRLATSAKGKQQGTKVFLNVCYDSNVPSPDTPFGPETLRNLEQGIDWHMPVVLGKERKDTDNKKQLCYVWDCVVSLSVLEASMSSIEVKSLLIETCMGLVEMNYGLVLSREFTLPNLTAKGTPAAIKLRAEGDEGVSGEDVDMGSSSETSSCEASSSSDDNMADDIDAVAGNILQSRGDDPVAKNKSKTKPDDTPMPMPPGMEWKPDVLDKVSMDKEQREKERLVEEVKSAGSNKNFIITHSIRKFKPKTPDTQNPPAFEIEVVFDPTADMTCELVQKGSNLELVGKDGKYTVPLFKSMLKAKFEAYLVQKEHIMWIFVWPTV</sequence>
<dbReference type="InterPro" id="IPR050734">
    <property type="entry name" value="PIH1/Kintoun_subfamily"/>
</dbReference>
<comment type="similarity">
    <text evidence="1">Belongs to the PIH1 family.</text>
</comment>
<feature type="domain" description="PIH1 N-terminal" evidence="3">
    <location>
        <begin position="3"/>
        <end position="144"/>
    </location>
</feature>
<protein>
    <submittedName>
        <fullName evidence="4">Pre-RNA processing PIH1/Nop17-domain-containing protein</fullName>
    </submittedName>
</protein>
<dbReference type="AlphaFoldDB" id="A0A371CCT6"/>
<dbReference type="Proteomes" id="UP000256601">
    <property type="component" value="Unassembled WGS sequence"/>
</dbReference>
<evidence type="ECO:0000313" key="4">
    <source>
        <dbReference type="EMBL" id="RDW28072.1"/>
    </source>
</evidence>
<evidence type="ECO:0000256" key="2">
    <source>
        <dbReference type="SAM" id="MobiDB-lite"/>
    </source>
</evidence>
<dbReference type="PANTHER" id="PTHR22997:SF0">
    <property type="entry name" value="PIH1 DOMAIN-CONTAINING PROTEIN 1"/>
    <property type="match status" value="1"/>
</dbReference>
<feature type="compositionally biased region" description="Basic and acidic residues" evidence="2">
    <location>
        <begin position="190"/>
        <end position="206"/>
    </location>
</feature>
<evidence type="ECO:0000256" key="1">
    <source>
        <dbReference type="ARBA" id="ARBA00008511"/>
    </source>
</evidence>
<feature type="compositionally biased region" description="Acidic residues" evidence="2">
    <location>
        <begin position="146"/>
        <end position="155"/>
    </location>
</feature>
<dbReference type="GO" id="GO:1990904">
    <property type="term" value="C:ribonucleoprotein complex"/>
    <property type="evidence" value="ECO:0007669"/>
    <property type="project" value="TreeGrafter"/>
</dbReference>
<dbReference type="EMBL" id="KZ858956">
    <property type="protein sequence ID" value="RDW28072.1"/>
    <property type="molecule type" value="Genomic_DNA"/>
</dbReference>
<feature type="region of interest" description="Disordered" evidence="2">
    <location>
        <begin position="143"/>
        <end position="219"/>
    </location>
</feature>
<dbReference type="GO" id="GO:0006364">
    <property type="term" value="P:rRNA processing"/>
    <property type="evidence" value="ECO:0007669"/>
    <property type="project" value="TreeGrafter"/>
</dbReference>
<dbReference type="Pfam" id="PF08190">
    <property type="entry name" value="PIH1"/>
    <property type="match status" value="1"/>
</dbReference>
<accession>A0A371CCT6</accession>
<evidence type="ECO:0000259" key="3">
    <source>
        <dbReference type="Pfam" id="PF08190"/>
    </source>
</evidence>
<dbReference type="VEuPathDB" id="FungiDB:YALI1_A20149g"/>
<evidence type="ECO:0000313" key="5">
    <source>
        <dbReference type="Proteomes" id="UP000256601"/>
    </source>
</evidence>
<dbReference type="OrthoDB" id="5135119at2759"/>
<gene>
    <name evidence="4" type="ORF">B0I71DRAFT_128053</name>
</gene>
<proteinExistence type="inferred from homology"/>
<dbReference type="GO" id="GO:0000492">
    <property type="term" value="P:box C/D snoRNP assembly"/>
    <property type="evidence" value="ECO:0007669"/>
    <property type="project" value="TreeGrafter"/>
</dbReference>
<dbReference type="PANTHER" id="PTHR22997">
    <property type="entry name" value="PIH1 DOMAIN-CONTAINING PROTEIN 1"/>
    <property type="match status" value="1"/>
</dbReference>
<name>A0A371CCT6_YARLL</name>
<feature type="compositionally biased region" description="Low complexity" evidence="2">
    <location>
        <begin position="158"/>
        <end position="173"/>
    </location>
</feature>
<dbReference type="VEuPathDB" id="FungiDB:YALI0_A19184g"/>
<organism evidence="4 5">
    <name type="scientific">Yarrowia lipolytica</name>
    <name type="common">Candida lipolytica</name>
    <dbReference type="NCBI Taxonomy" id="4952"/>
    <lineage>
        <taxon>Eukaryota</taxon>
        <taxon>Fungi</taxon>
        <taxon>Dikarya</taxon>
        <taxon>Ascomycota</taxon>
        <taxon>Saccharomycotina</taxon>
        <taxon>Dipodascomycetes</taxon>
        <taxon>Dipodascales</taxon>
        <taxon>Dipodascales incertae sedis</taxon>
        <taxon>Yarrowia</taxon>
    </lineage>
</organism>
<dbReference type="InterPro" id="IPR012981">
    <property type="entry name" value="PIH1_N"/>
</dbReference>
<dbReference type="GO" id="GO:0097255">
    <property type="term" value="C:R2TP complex"/>
    <property type="evidence" value="ECO:0007669"/>
    <property type="project" value="TreeGrafter"/>
</dbReference>
<reference evidence="4 5" key="1">
    <citation type="submission" date="2018-07" db="EMBL/GenBank/DDBJ databases">
        <title>Draft Genome Assemblies for Five Robust Yarrowia lipolytica Strains Exhibiting High Lipid Production and Pentose Sugar Utilization and Sugar Alcohol Secretion from Undetoxified Lignocellulosic Biomass Hydrolysates.</title>
        <authorList>
            <consortium name="DOE Joint Genome Institute"/>
            <person name="Walker C."/>
            <person name="Ryu S."/>
            <person name="Na H."/>
            <person name="Zane M."/>
            <person name="LaButti K."/>
            <person name="Lipzen A."/>
            <person name="Haridas S."/>
            <person name="Barry K."/>
            <person name="Grigoriev I.V."/>
            <person name="Quarterman J."/>
            <person name="Slininger P."/>
            <person name="Dien B."/>
            <person name="Trinh C.T."/>
        </authorList>
    </citation>
    <scope>NUCLEOTIDE SEQUENCE [LARGE SCALE GENOMIC DNA]</scope>
    <source>
        <strain evidence="4 5">YB392</strain>
    </source>
</reference>